<dbReference type="EMBL" id="JAVRBK010000003">
    <property type="protein sequence ID" value="KAK5646265.1"/>
    <property type="molecule type" value="Genomic_DNA"/>
</dbReference>
<dbReference type="GO" id="GO:0005737">
    <property type="term" value="C:cytoplasm"/>
    <property type="evidence" value="ECO:0007669"/>
    <property type="project" value="TreeGrafter"/>
</dbReference>
<keyword evidence="4" id="KW-0862">Zinc</keyword>
<feature type="domain" description="Arf-GAP" evidence="7">
    <location>
        <begin position="10"/>
        <end position="122"/>
    </location>
</feature>
<feature type="compositionally biased region" description="Low complexity" evidence="6">
    <location>
        <begin position="358"/>
        <end position="369"/>
    </location>
</feature>
<sequence>MASSRKKQDEKNLKLLRDLASLPHNKYCFDCNQRGPTYVNVTIGSFVCTKCSGILRGLTPPHRVKSISMASFTPEEIELLRSKGNKYCRSTWLGLYEGDTLSNRDEQMTRDFMVEKYELKRYYMETPLPTFTNGFDTISQTVNKTQESKVRNNPVVQQKLPQINGLLSDKNIKNVNGQLFDFVADFGSADIYNAVNVEKDKKNNNTGDIQMAFANFDNNSAFHSNGAFSFNASNNMQSNKNEPPPPVEDRYAALKDLDNAFKIQPQLDWSSGSNNSSSATPSSAYSSPSPQSTMFNSPSQDLFVNQFAQSDTSKVFNPFNGNITWGESLDQQSNSSGSNPFRTLNTKSNSISSSFYSSAFPSSNGSGWSNPFTTGSSTTNEFSSNPFL</sequence>
<dbReference type="Gene3D" id="1.10.220.150">
    <property type="entry name" value="Arf GTPase activating protein"/>
    <property type="match status" value="1"/>
</dbReference>
<keyword evidence="9" id="KW-1185">Reference proteome</keyword>
<dbReference type="PROSITE" id="PS50115">
    <property type="entry name" value="ARFGAP"/>
    <property type="match status" value="1"/>
</dbReference>
<keyword evidence="1" id="KW-0479">Metal-binding</keyword>
<dbReference type="PRINTS" id="PR00405">
    <property type="entry name" value="REVINTRACTNG"/>
</dbReference>
<evidence type="ECO:0000256" key="2">
    <source>
        <dbReference type="ARBA" id="ARBA00022737"/>
    </source>
</evidence>
<evidence type="ECO:0000313" key="9">
    <source>
        <dbReference type="Proteomes" id="UP001329430"/>
    </source>
</evidence>
<dbReference type="AlphaFoldDB" id="A0AAN7ZH05"/>
<evidence type="ECO:0000256" key="4">
    <source>
        <dbReference type="ARBA" id="ARBA00022833"/>
    </source>
</evidence>
<dbReference type="SUPFAM" id="SSF57863">
    <property type="entry name" value="ArfGap/RecO-like zinc finger"/>
    <property type="match status" value="1"/>
</dbReference>
<keyword evidence="2" id="KW-0677">Repeat</keyword>
<evidence type="ECO:0000256" key="3">
    <source>
        <dbReference type="ARBA" id="ARBA00022771"/>
    </source>
</evidence>
<organism evidence="8 9">
    <name type="scientific">Pyrocoelia pectoralis</name>
    <dbReference type="NCBI Taxonomy" id="417401"/>
    <lineage>
        <taxon>Eukaryota</taxon>
        <taxon>Metazoa</taxon>
        <taxon>Ecdysozoa</taxon>
        <taxon>Arthropoda</taxon>
        <taxon>Hexapoda</taxon>
        <taxon>Insecta</taxon>
        <taxon>Pterygota</taxon>
        <taxon>Neoptera</taxon>
        <taxon>Endopterygota</taxon>
        <taxon>Coleoptera</taxon>
        <taxon>Polyphaga</taxon>
        <taxon>Elateriformia</taxon>
        <taxon>Elateroidea</taxon>
        <taxon>Lampyridae</taxon>
        <taxon>Lampyrinae</taxon>
        <taxon>Pyrocoelia</taxon>
    </lineage>
</organism>
<dbReference type="InterPro" id="IPR037278">
    <property type="entry name" value="ARFGAP/RecO"/>
</dbReference>
<dbReference type="PANTHER" id="PTHR46134:SF3">
    <property type="entry name" value="ARFGAP WITH FG REPEATS 1"/>
    <property type="match status" value="1"/>
</dbReference>
<evidence type="ECO:0000256" key="1">
    <source>
        <dbReference type="ARBA" id="ARBA00022723"/>
    </source>
</evidence>
<evidence type="ECO:0000259" key="7">
    <source>
        <dbReference type="PROSITE" id="PS50115"/>
    </source>
</evidence>
<name>A0AAN7ZH05_9COLE</name>
<reference evidence="8 9" key="1">
    <citation type="journal article" date="2024" name="Insects">
        <title>An Improved Chromosome-Level Genome Assembly of the Firefly Pyrocoelia pectoralis.</title>
        <authorList>
            <person name="Fu X."/>
            <person name="Meyer-Rochow V.B."/>
            <person name="Ballantyne L."/>
            <person name="Zhu X."/>
        </authorList>
    </citation>
    <scope>NUCLEOTIDE SEQUENCE [LARGE SCALE GENOMIC DNA]</scope>
    <source>
        <strain evidence="8">XCY_ONT2</strain>
    </source>
</reference>
<dbReference type="InterPro" id="IPR001164">
    <property type="entry name" value="ArfGAP_dom"/>
</dbReference>
<keyword evidence="3 5" id="KW-0863">Zinc-finger</keyword>
<accession>A0AAN7ZH05</accession>
<dbReference type="GO" id="GO:0008270">
    <property type="term" value="F:zinc ion binding"/>
    <property type="evidence" value="ECO:0007669"/>
    <property type="project" value="UniProtKB-KW"/>
</dbReference>
<comment type="caution">
    <text evidence="8">The sequence shown here is derived from an EMBL/GenBank/DDBJ whole genome shotgun (WGS) entry which is preliminary data.</text>
</comment>
<gene>
    <name evidence="8" type="ORF">RI129_004729</name>
</gene>
<dbReference type="GO" id="GO:0016020">
    <property type="term" value="C:membrane"/>
    <property type="evidence" value="ECO:0007669"/>
    <property type="project" value="TreeGrafter"/>
</dbReference>
<feature type="compositionally biased region" description="Low complexity" evidence="6">
    <location>
        <begin position="270"/>
        <end position="293"/>
    </location>
</feature>
<dbReference type="Proteomes" id="UP001329430">
    <property type="component" value="Chromosome 3"/>
</dbReference>
<dbReference type="SMART" id="SM00105">
    <property type="entry name" value="ArfGap"/>
    <property type="match status" value="1"/>
</dbReference>
<feature type="region of interest" description="Disordered" evidence="6">
    <location>
        <begin position="266"/>
        <end position="298"/>
    </location>
</feature>
<evidence type="ECO:0000256" key="6">
    <source>
        <dbReference type="SAM" id="MobiDB-lite"/>
    </source>
</evidence>
<evidence type="ECO:0000313" key="8">
    <source>
        <dbReference type="EMBL" id="KAK5646265.1"/>
    </source>
</evidence>
<proteinExistence type="predicted"/>
<dbReference type="InterPro" id="IPR052248">
    <property type="entry name" value="Arf-GAP_FG-repeat_protein"/>
</dbReference>
<dbReference type="PANTHER" id="PTHR46134">
    <property type="entry name" value="DRONGO, ISOFORM F"/>
    <property type="match status" value="1"/>
</dbReference>
<dbReference type="InterPro" id="IPR038508">
    <property type="entry name" value="ArfGAP_dom_sf"/>
</dbReference>
<protein>
    <recommendedName>
        <fullName evidence="7">Arf-GAP domain-containing protein</fullName>
    </recommendedName>
</protein>
<dbReference type="Pfam" id="PF01412">
    <property type="entry name" value="ArfGap"/>
    <property type="match status" value="1"/>
</dbReference>
<feature type="region of interest" description="Disordered" evidence="6">
    <location>
        <begin position="358"/>
        <end position="388"/>
    </location>
</feature>
<dbReference type="FunFam" id="1.10.220.150:FF:000005">
    <property type="entry name" value="Arf-GAP domain and FG repeat-containing protein 1"/>
    <property type="match status" value="1"/>
</dbReference>
<evidence type="ECO:0000256" key="5">
    <source>
        <dbReference type="PROSITE-ProRule" id="PRU00288"/>
    </source>
</evidence>
<dbReference type="CDD" id="cd08838">
    <property type="entry name" value="ArfGap_AGFG"/>
    <property type="match status" value="1"/>
</dbReference>
<feature type="compositionally biased region" description="Polar residues" evidence="6">
    <location>
        <begin position="370"/>
        <end position="388"/>
    </location>
</feature>
<dbReference type="GO" id="GO:0005096">
    <property type="term" value="F:GTPase activator activity"/>
    <property type="evidence" value="ECO:0007669"/>
    <property type="project" value="InterPro"/>
</dbReference>